<dbReference type="AlphaFoldDB" id="A0A1X7HQ53"/>
<dbReference type="OrthoDB" id="7211084at2"/>
<proteinExistence type="predicted"/>
<dbReference type="Proteomes" id="UP000192936">
    <property type="component" value="Unassembled WGS sequence"/>
</dbReference>
<name>A0A1X7HQ53_9PROT</name>
<dbReference type="RefSeq" id="WP_085091856.1">
    <property type="nucleotide sequence ID" value="NZ_FXAK01000010.1"/>
</dbReference>
<feature type="region of interest" description="Disordered" evidence="1">
    <location>
        <begin position="277"/>
        <end position="309"/>
    </location>
</feature>
<dbReference type="EMBL" id="FXAK01000010">
    <property type="protein sequence ID" value="SMF90873.1"/>
    <property type="molecule type" value="Genomic_DNA"/>
</dbReference>
<evidence type="ECO:0000313" key="3">
    <source>
        <dbReference type="Proteomes" id="UP000192936"/>
    </source>
</evidence>
<reference evidence="2 3" key="1">
    <citation type="submission" date="2017-04" db="EMBL/GenBank/DDBJ databases">
        <authorList>
            <person name="Afonso C.L."/>
            <person name="Miller P.J."/>
            <person name="Scott M.A."/>
            <person name="Spackman E."/>
            <person name="Goraichik I."/>
            <person name="Dimitrov K.M."/>
            <person name="Suarez D.L."/>
            <person name="Swayne D.E."/>
        </authorList>
    </citation>
    <scope>NUCLEOTIDE SEQUENCE [LARGE SCALE GENOMIC DNA]</scope>
    <source>
        <strain evidence="2 3">A2P</strain>
    </source>
</reference>
<evidence type="ECO:0000313" key="2">
    <source>
        <dbReference type="EMBL" id="SMF90873.1"/>
    </source>
</evidence>
<gene>
    <name evidence="2" type="ORF">SAMN02982917_0023</name>
</gene>
<evidence type="ECO:0000256" key="1">
    <source>
        <dbReference type="SAM" id="MobiDB-lite"/>
    </source>
</evidence>
<sequence length="326" mass="36396">MARIRSVKPEFCTSDDTMALSRDARLTFILLWPFCDDGGVHLASLRKIKAEIYPSDEDVTLALLGTWLDEAIVQGLIGRFTFEGQQYLYVTGWKQHQRIDKPQPLRYPQPDSPGAIPDHSLFCGGTVPVQSSTIPAPVPMSSTSIPEAVGEQDGAIPEPLPDHSQSVPGPFPPDRKGRDRKGEEISERSVGDADATRADDRFEEFWSVYPSRGTASNPKKPAKDKFARLVKAGVDPEAMINGAKAYGRNIRALGKDRTDGVAQALTFLNQERWRDLLDQRPQDEAPWRTDPRAWTDRDRPPPWDDAPVGTMCGAWRKTPTSWAYLR</sequence>
<feature type="compositionally biased region" description="Basic and acidic residues" evidence="1">
    <location>
        <begin position="277"/>
        <end position="302"/>
    </location>
</feature>
<accession>A0A1X7HQ53</accession>
<feature type="compositionally biased region" description="Basic and acidic residues" evidence="1">
    <location>
        <begin position="173"/>
        <end position="196"/>
    </location>
</feature>
<organism evidence="2 3">
    <name type="scientific">Azospirillum oryzae</name>
    <dbReference type="NCBI Taxonomy" id="286727"/>
    <lineage>
        <taxon>Bacteria</taxon>
        <taxon>Pseudomonadati</taxon>
        <taxon>Pseudomonadota</taxon>
        <taxon>Alphaproteobacteria</taxon>
        <taxon>Rhodospirillales</taxon>
        <taxon>Azospirillaceae</taxon>
        <taxon>Azospirillum</taxon>
    </lineage>
</organism>
<feature type="region of interest" description="Disordered" evidence="1">
    <location>
        <begin position="101"/>
        <end position="122"/>
    </location>
</feature>
<protein>
    <recommendedName>
        <fullName evidence="4">DUF1376 domain-containing protein</fullName>
    </recommendedName>
</protein>
<evidence type="ECO:0008006" key="4">
    <source>
        <dbReference type="Google" id="ProtNLM"/>
    </source>
</evidence>
<feature type="region of interest" description="Disordered" evidence="1">
    <location>
        <begin position="151"/>
        <end position="196"/>
    </location>
</feature>
<dbReference type="STRING" id="286727.SAMN02982917_0023"/>